<evidence type="ECO:0000313" key="1">
    <source>
        <dbReference type="EMBL" id="GEO43609.1"/>
    </source>
</evidence>
<accession>A0A512E4J0</accession>
<gene>
    <name evidence="1" type="ORF">SAE02_77570</name>
</gene>
<reference evidence="1 2" key="1">
    <citation type="submission" date="2019-07" db="EMBL/GenBank/DDBJ databases">
        <title>Whole genome shotgun sequence of Skermanella aerolata NBRC 106429.</title>
        <authorList>
            <person name="Hosoyama A."/>
            <person name="Uohara A."/>
            <person name="Ohji S."/>
            <person name="Ichikawa N."/>
        </authorList>
    </citation>
    <scope>NUCLEOTIDE SEQUENCE [LARGE SCALE GENOMIC DNA]</scope>
    <source>
        <strain evidence="1 2">NBRC 106429</strain>
    </source>
</reference>
<dbReference type="EMBL" id="BJYZ01000107">
    <property type="protein sequence ID" value="GEO43609.1"/>
    <property type="molecule type" value="Genomic_DNA"/>
</dbReference>
<evidence type="ECO:0000313" key="2">
    <source>
        <dbReference type="Proteomes" id="UP000321523"/>
    </source>
</evidence>
<organism evidence="1 2">
    <name type="scientific">Skermanella aerolata</name>
    <dbReference type="NCBI Taxonomy" id="393310"/>
    <lineage>
        <taxon>Bacteria</taxon>
        <taxon>Pseudomonadati</taxon>
        <taxon>Pseudomonadota</taxon>
        <taxon>Alphaproteobacteria</taxon>
        <taxon>Rhodospirillales</taxon>
        <taxon>Azospirillaceae</taxon>
        <taxon>Skermanella</taxon>
    </lineage>
</organism>
<dbReference type="RefSeq" id="WP_044437754.1">
    <property type="nucleotide sequence ID" value="NZ_BJYZ01000107.1"/>
</dbReference>
<protein>
    <submittedName>
        <fullName evidence="1">Uncharacterized protein</fullName>
    </submittedName>
</protein>
<comment type="caution">
    <text evidence="1">The sequence shown here is derived from an EMBL/GenBank/DDBJ whole genome shotgun (WGS) entry which is preliminary data.</text>
</comment>
<sequence>MDSTIRAKLDVIASVCGHPYATSELGALTALYAVTQDGLTDPKDWLVFAGVAEATLRVADPDIGTMIDRIRRLSPVWLAALVTGAIYSGMLRTNADRARAFSEGMLDLFDNAPVFHPSSRGPDRAGAGMDAVDR</sequence>
<proteinExistence type="predicted"/>
<dbReference type="Proteomes" id="UP000321523">
    <property type="component" value="Unassembled WGS sequence"/>
</dbReference>
<dbReference type="AlphaFoldDB" id="A0A512E4J0"/>
<name>A0A512E4J0_9PROT</name>
<keyword evidence="2" id="KW-1185">Reference proteome</keyword>